<dbReference type="Pfam" id="PF00550">
    <property type="entry name" value="PP-binding"/>
    <property type="match status" value="1"/>
</dbReference>
<feature type="transmembrane region" description="Helical" evidence="3">
    <location>
        <begin position="870"/>
        <end position="888"/>
    </location>
</feature>
<dbReference type="Gene3D" id="3.30.300.30">
    <property type="match status" value="1"/>
</dbReference>
<dbReference type="InterPro" id="IPR045851">
    <property type="entry name" value="AMP-bd_C_sf"/>
</dbReference>
<feature type="transmembrane region" description="Helical" evidence="3">
    <location>
        <begin position="1068"/>
        <end position="1092"/>
    </location>
</feature>
<dbReference type="SUPFAM" id="SSF47336">
    <property type="entry name" value="ACP-like"/>
    <property type="match status" value="1"/>
</dbReference>
<feature type="transmembrane region" description="Helical" evidence="3">
    <location>
        <begin position="791"/>
        <end position="815"/>
    </location>
</feature>
<dbReference type="InterPro" id="IPR020806">
    <property type="entry name" value="PKS_PP-bd"/>
</dbReference>
<feature type="transmembrane region" description="Helical" evidence="3">
    <location>
        <begin position="724"/>
        <end position="743"/>
    </location>
</feature>
<dbReference type="Proteomes" id="UP001363151">
    <property type="component" value="Unassembled WGS sequence"/>
</dbReference>
<keyword evidence="2" id="KW-0597">Phosphoprotein</keyword>
<reference evidence="5 6" key="1">
    <citation type="submission" date="2024-03" db="EMBL/GenBank/DDBJ databases">
        <title>Aureococcus anophagefferens CCMP1851 and Kratosvirus quantuckense: Draft genome of a second virus-susceptible host strain in the model system.</title>
        <authorList>
            <person name="Chase E."/>
            <person name="Truchon A.R."/>
            <person name="Schepens W."/>
            <person name="Wilhelm S.W."/>
        </authorList>
    </citation>
    <scope>NUCLEOTIDE SEQUENCE [LARGE SCALE GENOMIC DNA]</scope>
    <source>
        <strain evidence="5 6">CCMP1851</strain>
    </source>
</reference>
<evidence type="ECO:0000256" key="1">
    <source>
        <dbReference type="ARBA" id="ARBA00022450"/>
    </source>
</evidence>
<dbReference type="Gene3D" id="3.40.50.12780">
    <property type="entry name" value="N-terminal domain of ligase-like"/>
    <property type="match status" value="1"/>
</dbReference>
<feature type="transmembrane region" description="Helical" evidence="3">
    <location>
        <begin position="755"/>
        <end position="771"/>
    </location>
</feature>
<organism evidence="5 6">
    <name type="scientific">Aureococcus anophagefferens</name>
    <name type="common">Harmful bloom alga</name>
    <dbReference type="NCBI Taxonomy" id="44056"/>
    <lineage>
        <taxon>Eukaryota</taxon>
        <taxon>Sar</taxon>
        <taxon>Stramenopiles</taxon>
        <taxon>Ochrophyta</taxon>
        <taxon>Pelagophyceae</taxon>
        <taxon>Pelagomonadales</taxon>
        <taxon>Pelagomonadaceae</taxon>
        <taxon>Aureococcus</taxon>
    </lineage>
</organism>
<keyword evidence="1" id="KW-0596">Phosphopantetheine</keyword>
<dbReference type="PANTHER" id="PTHR44845">
    <property type="entry name" value="CARRIER DOMAIN-CONTAINING PROTEIN"/>
    <property type="match status" value="1"/>
</dbReference>
<dbReference type="PROSITE" id="PS00012">
    <property type="entry name" value="PHOSPHOPANTETHEINE"/>
    <property type="match status" value="1"/>
</dbReference>
<name>A0ABR1FNM4_AURAN</name>
<dbReference type="InterPro" id="IPR042099">
    <property type="entry name" value="ANL_N_sf"/>
</dbReference>
<keyword evidence="6" id="KW-1185">Reference proteome</keyword>
<sequence>MADEETKDGAPAAAPPQSWFDQFAAVAAARPGDLAVARGGGAGSPVAFYGARGADYAALLLACSRLGRVFVPLATDYPGTRVAAIAAASGAGVVVRDRDAPPPGFDAPDVALGDLDADGWRDASPKGGGAKVHPDDAACPPSSAGGGVILSSSGSTGAPKLIERREHSFQHRLDWTWASLPYADSESCVNKSHCTTTHSLYELLEPLLCPSGRPVLHILPDVGDLGLAAFWDALKTIRCARLLMVPSLLRGTLDHVGPLPDHVRVVVLMGEAPDRALCRRAVDACPHLARLFSIYGSTEASSSLFLDVAAQLAFDGAEADGPLPLGAPLDGRVVPLVVDGDGRTAPGGAVGNLHLRGPQLFARYVGDDAATARKLRDAAGGPLYDCADLAVLEAAAPGDPAGAFVVAGARHRLVHRGRSDDVVKIRGFRIELGDVEHHCVAAARRSGAVVADACAVVVDDALVVFLGCGERPAPGLGGRARRELDGNVPAYMVPRSVVALRALPLTDRGKRDRAACRAYAAMIDDAVRAEPAAEAAPCSSGGSKALIVGAILRVTGVRAGGGDRLASVGLDSLNGITLARQLRETFGDDAVADGDVARNPTVQELADLVDARRGGAKTLDAKAVNMEAIAGLRAVLCLWIVRGHLRAYCPAHAWTDGVGYGDMSQFYRTVVFMLLAGMSVSMQHDKVRSSTWNMLKAGAVPLFPVYLVGLAIETPIQLIPCESVTLAWVWWFLVLVMQGGWIVGFREGQLVMTHCWYLTSQIFFLVLFNWFQRSVKARPVGTPMDIARRAAAIQALVFPVRCVTIAMSFFIMHMWPPIQMGTFKIGVIVGQAVLHMELSDAQAESWGRVTDGIVLLFLFMAYTWGVFWALTVRFMGEPLLALLVFGLCRTRSRFAKILSFPILADFGQYSYAVYILHAGIIKWAFFVVRNKVHKWGPVFDLKTYRDSHCQIWKDIVDEEVDDWDNFAQEHYCRLYPWMYTGVFTSVVFGAVVVTKLVHQPFQRWWARRVARTTRPPADHDHAAGRTSCGPGGYLGDCEDQSCIPCLGCDSHAANPRTEGEENFLCCSFVLWAMTMGVCVVVLFIVAVAAVFAGDGLPAAREGD</sequence>
<evidence type="ECO:0000256" key="2">
    <source>
        <dbReference type="ARBA" id="ARBA00022553"/>
    </source>
</evidence>
<dbReference type="InterPro" id="IPR006162">
    <property type="entry name" value="Ppantetheine_attach_site"/>
</dbReference>
<dbReference type="PANTHER" id="PTHR44845:SF6">
    <property type="entry name" value="BETA-ALANINE-ACTIVATING ENZYME"/>
    <property type="match status" value="1"/>
</dbReference>
<keyword evidence="3" id="KW-0472">Membrane</keyword>
<comment type="caution">
    <text evidence="5">The sequence shown here is derived from an EMBL/GenBank/DDBJ whole genome shotgun (WGS) entry which is preliminary data.</text>
</comment>
<feature type="transmembrane region" description="Helical" evidence="3">
    <location>
        <begin position="977"/>
        <end position="998"/>
    </location>
</feature>
<accession>A0ABR1FNM4</accession>
<dbReference type="InterPro" id="IPR000873">
    <property type="entry name" value="AMP-dep_synth/lig_dom"/>
</dbReference>
<feature type="transmembrane region" description="Helical" evidence="3">
    <location>
        <begin position="694"/>
        <end position="712"/>
    </location>
</feature>
<evidence type="ECO:0000313" key="5">
    <source>
        <dbReference type="EMBL" id="KAK7234287.1"/>
    </source>
</evidence>
<dbReference type="SMART" id="SM00823">
    <property type="entry name" value="PKS_PP"/>
    <property type="match status" value="1"/>
</dbReference>
<dbReference type="InterPro" id="IPR009081">
    <property type="entry name" value="PP-bd_ACP"/>
</dbReference>
<dbReference type="InterPro" id="IPR036736">
    <property type="entry name" value="ACP-like_sf"/>
</dbReference>
<gene>
    <name evidence="5" type="ORF">SO694_00207011</name>
</gene>
<feature type="transmembrane region" description="Helical" evidence="3">
    <location>
        <begin position="909"/>
        <end position="928"/>
    </location>
</feature>
<evidence type="ECO:0000259" key="4">
    <source>
        <dbReference type="SMART" id="SM00823"/>
    </source>
</evidence>
<protein>
    <submittedName>
        <fullName evidence="5">Phosphopantetheine binding protein</fullName>
    </submittedName>
</protein>
<keyword evidence="3" id="KW-1133">Transmembrane helix</keyword>
<dbReference type="Pfam" id="PF01757">
    <property type="entry name" value="Acyl_transf_3"/>
    <property type="match status" value="1"/>
</dbReference>
<proteinExistence type="predicted"/>
<dbReference type="SUPFAM" id="SSF56801">
    <property type="entry name" value="Acetyl-CoA synthetase-like"/>
    <property type="match status" value="1"/>
</dbReference>
<dbReference type="EMBL" id="JBBJCI010000333">
    <property type="protein sequence ID" value="KAK7234287.1"/>
    <property type="molecule type" value="Genomic_DNA"/>
</dbReference>
<evidence type="ECO:0000256" key="3">
    <source>
        <dbReference type="SAM" id="Phobius"/>
    </source>
</evidence>
<feature type="domain" description="Polyketide synthase-like phosphopantetheine-binding" evidence="4">
    <location>
        <begin position="544"/>
        <end position="613"/>
    </location>
</feature>
<evidence type="ECO:0000313" key="6">
    <source>
        <dbReference type="Proteomes" id="UP001363151"/>
    </source>
</evidence>
<dbReference type="Pfam" id="PF00501">
    <property type="entry name" value="AMP-binding"/>
    <property type="match status" value="1"/>
</dbReference>
<dbReference type="InterPro" id="IPR002656">
    <property type="entry name" value="Acyl_transf_3_dom"/>
</dbReference>
<keyword evidence="3" id="KW-0812">Transmembrane</keyword>
<dbReference type="Gene3D" id="1.10.1200.10">
    <property type="entry name" value="ACP-like"/>
    <property type="match status" value="1"/>
</dbReference>